<dbReference type="Gene3D" id="6.20.50.20">
    <property type="match status" value="1"/>
</dbReference>
<dbReference type="PANTHER" id="PTHR14742">
    <property type="entry name" value="RIBONUCLEASE P SUBUNIT P21"/>
    <property type="match status" value="1"/>
</dbReference>
<feature type="region of interest" description="Disordered" evidence="5">
    <location>
        <begin position="151"/>
        <end position="185"/>
    </location>
</feature>
<dbReference type="GO" id="GO:0046872">
    <property type="term" value="F:metal ion binding"/>
    <property type="evidence" value="ECO:0007669"/>
    <property type="project" value="UniProtKB-KW"/>
</dbReference>
<organism evidence="6 7">
    <name type="scientific">Pyricularia oryzae</name>
    <name type="common">Rice blast fungus</name>
    <name type="synonym">Magnaporthe oryzae</name>
    <dbReference type="NCBI Taxonomy" id="318829"/>
    <lineage>
        <taxon>Eukaryota</taxon>
        <taxon>Fungi</taxon>
        <taxon>Dikarya</taxon>
        <taxon>Ascomycota</taxon>
        <taxon>Pezizomycotina</taxon>
        <taxon>Sordariomycetes</taxon>
        <taxon>Sordariomycetidae</taxon>
        <taxon>Magnaporthales</taxon>
        <taxon>Pyriculariaceae</taxon>
        <taxon>Pyricularia</taxon>
    </lineage>
</organism>
<keyword evidence="1" id="KW-0819">tRNA processing</keyword>
<proteinExistence type="inferred from homology"/>
<dbReference type="PANTHER" id="PTHR14742:SF0">
    <property type="entry name" value="RIBONUCLEASE P PROTEIN SUBUNIT P21"/>
    <property type="match status" value="1"/>
</dbReference>
<sequence length="185" mass="20896">MAKKQKDKGNGVQNRPAYSRVSFLYQAATLMVTPRFPNATPVPTHQAAEVAEPTETSKSGDTPPEQTPSPENLRGISRRFVTNLRQVGLKTQIRMDPSIKRKLCKFCDTLLVEGDSCTSFVENRSKDGSKPWADVLVVKCKTCQREKRFPVAAPRQKRRPFRTKDSKDNEKLKVNETHDTEMTTS</sequence>
<keyword evidence="3" id="KW-0862">Zinc</keyword>
<evidence type="ECO:0008006" key="8">
    <source>
        <dbReference type="Google" id="ProtNLM"/>
    </source>
</evidence>
<evidence type="ECO:0000256" key="5">
    <source>
        <dbReference type="SAM" id="MobiDB-lite"/>
    </source>
</evidence>
<keyword evidence="2" id="KW-0479">Metal-binding</keyword>
<comment type="similarity">
    <text evidence="4">Belongs to the eukaryotic/archaeal RNase P protein component 4 family.</text>
</comment>
<evidence type="ECO:0000256" key="2">
    <source>
        <dbReference type="ARBA" id="ARBA00022723"/>
    </source>
</evidence>
<dbReference type="InterPro" id="IPR007175">
    <property type="entry name" value="Rpr2/Snm1/Rpp21"/>
</dbReference>
<dbReference type="GO" id="GO:0008033">
    <property type="term" value="P:tRNA processing"/>
    <property type="evidence" value="ECO:0007669"/>
    <property type="project" value="UniProtKB-KW"/>
</dbReference>
<dbReference type="Pfam" id="PF04032">
    <property type="entry name" value="Rpr2"/>
    <property type="match status" value="1"/>
</dbReference>
<feature type="region of interest" description="Disordered" evidence="5">
    <location>
        <begin position="35"/>
        <end position="76"/>
    </location>
</feature>
<dbReference type="AlphaFoldDB" id="A0A4V1C878"/>
<evidence type="ECO:0000256" key="4">
    <source>
        <dbReference type="ARBA" id="ARBA00038402"/>
    </source>
</evidence>
<evidence type="ECO:0000256" key="1">
    <source>
        <dbReference type="ARBA" id="ARBA00022694"/>
    </source>
</evidence>
<dbReference type="EMBL" id="CP034210">
    <property type="protein sequence ID" value="QBZ65938.1"/>
    <property type="molecule type" value="Genomic_DNA"/>
</dbReference>
<name>A0A4V1C878_PYROR</name>
<reference evidence="6 7" key="1">
    <citation type="journal article" date="2019" name="Mol. Biol. Evol.">
        <title>Blast fungal genomes show frequent chromosomal changes, gene gains and losses, and effector gene turnover.</title>
        <authorList>
            <person name="Gomez Luciano L.B."/>
            <person name="Jason Tsai I."/>
            <person name="Chuma I."/>
            <person name="Tosa Y."/>
            <person name="Chen Y.H."/>
            <person name="Li J.Y."/>
            <person name="Li M.Y."/>
            <person name="Jade Lu M.Y."/>
            <person name="Nakayashiki H."/>
            <person name="Li W.H."/>
        </authorList>
    </citation>
    <scope>NUCLEOTIDE SEQUENCE [LARGE SCALE GENOMIC DNA]</scope>
    <source>
        <strain evidence="6">MZ5-1-6</strain>
    </source>
</reference>
<dbReference type="Proteomes" id="UP000294847">
    <property type="component" value="Chromosome 7"/>
</dbReference>
<evidence type="ECO:0000313" key="7">
    <source>
        <dbReference type="Proteomes" id="UP000294847"/>
    </source>
</evidence>
<evidence type="ECO:0000256" key="3">
    <source>
        <dbReference type="ARBA" id="ARBA00022833"/>
    </source>
</evidence>
<feature type="compositionally biased region" description="Basic and acidic residues" evidence="5">
    <location>
        <begin position="162"/>
        <end position="185"/>
    </location>
</feature>
<gene>
    <name evidence="6" type="ORF">PoMZ_12905</name>
</gene>
<dbReference type="GO" id="GO:0005655">
    <property type="term" value="C:nucleolar ribonuclease P complex"/>
    <property type="evidence" value="ECO:0007669"/>
    <property type="project" value="TreeGrafter"/>
</dbReference>
<protein>
    <recommendedName>
        <fullName evidence="8">RNAse P Rpr2/Rpp21 subunit domain-containing protein</fullName>
    </recommendedName>
</protein>
<evidence type="ECO:0000313" key="6">
    <source>
        <dbReference type="EMBL" id="QBZ65938.1"/>
    </source>
</evidence>
<accession>A0A4V1C878</accession>